<comment type="caution">
    <text evidence="2">The sequence shown here is derived from an EMBL/GenBank/DDBJ whole genome shotgun (WGS) entry which is preliminary data.</text>
</comment>
<reference evidence="2 4" key="1">
    <citation type="submission" date="2016-09" db="EMBL/GenBank/DDBJ databases">
        <authorList>
            <person name="Capua I."/>
            <person name="De Benedictis P."/>
            <person name="Joannis T."/>
            <person name="Lombin L.H."/>
            <person name="Cattoli G."/>
        </authorList>
    </citation>
    <scope>NUCLEOTIDE SEQUENCE [LARGE SCALE GENOMIC DNA]</scope>
    <source>
        <strain evidence="2 4">NRS-1</strain>
    </source>
</reference>
<dbReference type="OrthoDB" id="1260025at2"/>
<dbReference type="EMBL" id="PTPZ01000001">
    <property type="protein sequence ID" value="PPZ92869.1"/>
    <property type="molecule type" value="Genomic_DNA"/>
</dbReference>
<feature type="signal peptide" evidence="1">
    <location>
        <begin position="1"/>
        <end position="20"/>
    </location>
</feature>
<dbReference type="InterPro" id="IPR045391">
    <property type="entry name" value="DUF6520"/>
</dbReference>
<reference evidence="3 5" key="2">
    <citation type="submission" date="2018-02" db="EMBL/GenBank/DDBJ databases">
        <title>Draft genome sequence of bacterial isolates from marine environment.</title>
        <authorList>
            <person name="Singh S.K."/>
            <person name="Hill R."/>
            <person name="Major S."/>
            <person name="Cai H."/>
            <person name="Li Y."/>
        </authorList>
    </citation>
    <scope>NUCLEOTIDE SEQUENCE [LARGE SCALE GENOMIC DNA]</scope>
    <source>
        <strain evidence="3 5">IMET F</strain>
    </source>
</reference>
<evidence type="ECO:0000256" key="1">
    <source>
        <dbReference type="SAM" id="SignalP"/>
    </source>
</evidence>
<dbReference type="KEGG" id="cnr:EB819_07655"/>
<evidence type="ECO:0000313" key="2">
    <source>
        <dbReference type="EMBL" id="OEL11084.1"/>
    </source>
</evidence>
<organism evidence="2 4">
    <name type="scientific">Cloacibacterium normanense</name>
    <dbReference type="NCBI Taxonomy" id="237258"/>
    <lineage>
        <taxon>Bacteria</taxon>
        <taxon>Pseudomonadati</taxon>
        <taxon>Bacteroidota</taxon>
        <taxon>Flavobacteriia</taxon>
        <taxon>Flavobacteriales</taxon>
        <taxon>Weeksellaceae</taxon>
    </lineage>
</organism>
<accession>A0A1E5UDT8</accession>
<dbReference type="Pfam" id="PF20130">
    <property type="entry name" value="DUF6520"/>
    <property type="match status" value="1"/>
</dbReference>
<dbReference type="Proteomes" id="UP000238565">
    <property type="component" value="Unassembled WGS sequence"/>
</dbReference>
<dbReference type="AlphaFoldDB" id="A0A1E5UDT8"/>
<feature type="chain" id="PRO_5044058279" evidence="1">
    <location>
        <begin position="21"/>
        <end position="88"/>
    </location>
</feature>
<dbReference type="Proteomes" id="UP000095601">
    <property type="component" value="Unassembled WGS sequence"/>
</dbReference>
<evidence type="ECO:0000313" key="4">
    <source>
        <dbReference type="Proteomes" id="UP000095601"/>
    </source>
</evidence>
<dbReference type="RefSeq" id="WP_069798769.1">
    <property type="nucleotide sequence ID" value="NZ_CP034157.1"/>
</dbReference>
<name>A0A1E5UDT8_9FLAO</name>
<keyword evidence="1" id="KW-0732">Signal</keyword>
<protein>
    <submittedName>
        <fullName evidence="2">Uncharacterized protein</fullName>
    </submittedName>
</protein>
<keyword evidence="4" id="KW-1185">Reference proteome</keyword>
<gene>
    <name evidence="2" type="ORF">BHF72_2438</name>
    <name evidence="3" type="ORF">C3729_02360</name>
</gene>
<evidence type="ECO:0000313" key="5">
    <source>
        <dbReference type="Proteomes" id="UP000238565"/>
    </source>
</evidence>
<proteinExistence type="predicted"/>
<evidence type="ECO:0000313" key="3">
    <source>
        <dbReference type="EMBL" id="PPZ92869.1"/>
    </source>
</evidence>
<sequence length="88" mass="9352">MKRFIIPAAVILLGTGAAFATKVSNNNAKAIFDGYLRIDEGNGQFRCENTGKQCTDEDGPTCVWAVDGVTPLRKVGGTMCGATLNEIQ</sequence>
<dbReference type="EMBL" id="MKGI01000060">
    <property type="protein sequence ID" value="OEL11084.1"/>
    <property type="molecule type" value="Genomic_DNA"/>
</dbReference>